<keyword evidence="4" id="KW-1185">Reference proteome</keyword>
<feature type="region of interest" description="Disordered" evidence="1">
    <location>
        <begin position="107"/>
        <end position="305"/>
    </location>
</feature>
<dbReference type="AlphaFoldDB" id="A0A9X7F810"/>
<feature type="compositionally biased region" description="Polar residues" evidence="1">
    <location>
        <begin position="466"/>
        <end position="478"/>
    </location>
</feature>
<feature type="compositionally biased region" description="Polar residues" evidence="1">
    <location>
        <begin position="230"/>
        <end position="242"/>
    </location>
</feature>
<evidence type="ECO:0000256" key="1">
    <source>
        <dbReference type="SAM" id="MobiDB-lite"/>
    </source>
</evidence>
<feature type="signal peptide" evidence="2">
    <location>
        <begin position="1"/>
        <end position="22"/>
    </location>
</feature>
<name>A0A9X7F810_NEIPE</name>
<dbReference type="Proteomes" id="UP000234781">
    <property type="component" value="Chromosome"/>
</dbReference>
<feature type="chain" id="PRO_5044006207" evidence="2">
    <location>
        <begin position="23"/>
        <end position="504"/>
    </location>
</feature>
<evidence type="ECO:0000313" key="4">
    <source>
        <dbReference type="Proteomes" id="UP000234781"/>
    </source>
</evidence>
<organism evidence="3 4">
    <name type="scientific">Neisseria perflava</name>
    <dbReference type="NCBI Taxonomy" id="33053"/>
    <lineage>
        <taxon>Bacteria</taxon>
        <taxon>Pseudomonadati</taxon>
        <taxon>Pseudomonadota</taxon>
        <taxon>Betaproteobacteria</taxon>
        <taxon>Neisseriales</taxon>
        <taxon>Neisseriaceae</taxon>
        <taxon>Neisseria</taxon>
    </lineage>
</organism>
<gene>
    <name evidence="3" type="ORF">CYJ98_008430</name>
</gene>
<feature type="compositionally biased region" description="Basic and acidic residues" evidence="1">
    <location>
        <begin position="131"/>
        <end position="140"/>
    </location>
</feature>
<keyword evidence="2" id="KW-0732">Signal</keyword>
<dbReference type="EMBL" id="CP136962">
    <property type="protein sequence ID" value="WOS97588.1"/>
    <property type="molecule type" value="Genomic_DNA"/>
</dbReference>
<feature type="region of interest" description="Disordered" evidence="1">
    <location>
        <begin position="381"/>
        <end position="478"/>
    </location>
</feature>
<reference evidence="4" key="1">
    <citation type="submission" date="2017-12" db="EMBL/GenBank/DDBJ databases">
        <title>Phylogenetic diversity of female urinary microbiome.</title>
        <authorList>
            <person name="Thomas-White K."/>
            <person name="Wolfe A.J."/>
        </authorList>
    </citation>
    <scope>NUCLEOTIDE SEQUENCE [LARGE SCALE GENOMIC DNA]</scope>
    <source>
        <strain evidence="4">UMB0023</strain>
    </source>
</reference>
<feature type="compositionally biased region" description="Basic and acidic residues" evidence="1">
    <location>
        <begin position="183"/>
        <end position="220"/>
    </location>
</feature>
<evidence type="ECO:0000313" key="3">
    <source>
        <dbReference type="EMBL" id="WOS97588.1"/>
    </source>
</evidence>
<sequence length="504" mass="54568">MVKHFFLTCSVLLSAAAQTALAKEYDLEGTLVTQNNYVRIQSCNLKNTYALLPGSGNGYEATAEIVSSRKNMPESTPIYVALKGKLESPNFLVSGIELIKIGENCHTAKTKSSSPEKAVQKYPSENQQPDLEDKNSKAEPHNPALKPVEAEPAVTEPENLKQTAEEPGTTISVEPAHHSKTTQAEDGKKSKDDQYSSDNLLDKQVKTEDAKQADIEKLDRGNATPVDPATLNTSKPNVQSVETPEKVEQPAVDESKAVEQSVVEETKSVEQSSMVETPEAVEQPIASESKAAEQPVIVETKTVEQPSEVDMPAVVAQPIVDEFKVEQPVDAATAKTVEQSSEVEASAVVQPPVVDKHKIVEQPPVVDEHKIVEQPEEVKAFEQTGASETVHNPIIKETSIEADHKVEEKPSVPEVVTPASSSVEDRVTAFETQPKTDNQESTQLEGIPSVGTQADQVTEETHSTHDTLSGTEASTPITDSLSNEVSAQPVYVNHIIVHEDDVAE</sequence>
<feature type="compositionally biased region" description="Basic and acidic residues" evidence="1">
    <location>
        <begin position="398"/>
        <end position="411"/>
    </location>
</feature>
<proteinExistence type="predicted"/>
<protein>
    <submittedName>
        <fullName evidence="3">Uncharacterized protein</fullName>
    </submittedName>
</protein>
<feature type="compositionally biased region" description="Basic and acidic residues" evidence="1">
    <location>
        <begin position="243"/>
        <end position="257"/>
    </location>
</feature>
<feature type="compositionally biased region" description="Polar residues" evidence="1">
    <location>
        <begin position="430"/>
        <end position="456"/>
    </location>
</feature>
<accession>A0A9X7F810</accession>
<evidence type="ECO:0000256" key="2">
    <source>
        <dbReference type="SAM" id="SignalP"/>
    </source>
</evidence>
<dbReference type="RefSeq" id="WP_101755763.1">
    <property type="nucleotide sequence ID" value="NZ_CP136962.1"/>
</dbReference>